<gene>
    <name evidence="1" type="ORF">BRAN1462_LOCUS4217</name>
</gene>
<evidence type="ECO:0000313" key="1">
    <source>
        <dbReference type="EMBL" id="CAD9500185.1"/>
    </source>
</evidence>
<protein>
    <submittedName>
        <fullName evidence="1">Uncharacterized protein</fullName>
    </submittedName>
</protein>
<sequence length="136" mass="16288">MLELGQHVKEQVARRTEALHREVEEEMGDQFLRRTAQRKVFDGRANYLRWQNMRQKALQQRLDAEMMGWIVEAIECWDQKKAMENQEKELSDTDLIFEYLTKRAAHIDTGKLPLEIPVFKTMHASYSLPSMWRDKY</sequence>
<proteinExistence type="predicted"/>
<organism evidence="1">
    <name type="scientific">Zooxanthella nutricula</name>
    <dbReference type="NCBI Taxonomy" id="1333877"/>
    <lineage>
        <taxon>Eukaryota</taxon>
        <taxon>Sar</taxon>
        <taxon>Alveolata</taxon>
        <taxon>Dinophyceae</taxon>
        <taxon>Peridiniales</taxon>
        <taxon>Peridiniales incertae sedis</taxon>
        <taxon>Zooxanthella</taxon>
    </lineage>
</organism>
<reference evidence="1" key="1">
    <citation type="submission" date="2021-01" db="EMBL/GenBank/DDBJ databases">
        <authorList>
            <person name="Corre E."/>
            <person name="Pelletier E."/>
            <person name="Niang G."/>
            <person name="Scheremetjew M."/>
            <person name="Finn R."/>
            <person name="Kale V."/>
            <person name="Holt S."/>
            <person name="Cochrane G."/>
            <person name="Meng A."/>
            <person name="Brown T."/>
            <person name="Cohen L."/>
        </authorList>
    </citation>
    <scope>NUCLEOTIDE SEQUENCE</scope>
    <source>
        <strain evidence="1">RCC3387</strain>
    </source>
</reference>
<dbReference type="AlphaFoldDB" id="A0A7S2HTP0"/>
<dbReference type="EMBL" id="HBGW01006469">
    <property type="protein sequence ID" value="CAD9500185.1"/>
    <property type="molecule type" value="Transcribed_RNA"/>
</dbReference>
<name>A0A7S2HTP0_9DINO</name>
<accession>A0A7S2HTP0</accession>